<reference evidence="1" key="1">
    <citation type="journal article" date="2021" name="Front. Microbiol.">
        <title>Comprehensive Comparative Genomics and Phenotyping of Methylobacterium Species.</title>
        <authorList>
            <person name="Alessa O."/>
            <person name="Ogura Y."/>
            <person name="Fujitani Y."/>
            <person name="Takami H."/>
            <person name="Hayashi T."/>
            <person name="Sahin N."/>
            <person name="Tani A."/>
        </authorList>
    </citation>
    <scope>NUCLEOTIDE SEQUENCE</scope>
    <source>
        <strain evidence="1">NBRC 15689</strain>
    </source>
</reference>
<keyword evidence="2" id="KW-1185">Reference proteome</keyword>
<accession>A0ABQ4TCI3</accession>
<reference evidence="1" key="2">
    <citation type="submission" date="2021-08" db="EMBL/GenBank/DDBJ databases">
        <authorList>
            <person name="Tani A."/>
            <person name="Ola A."/>
            <person name="Ogura Y."/>
            <person name="Katsura K."/>
            <person name="Hayashi T."/>
        </authorList>
    </citation>
    <scope>NUCLEOTIDE SEQUENCE</scope>
    <source>
        <strain evidence="1">NBRC 15689</strain>
    </source>
</reference>
<protein>
    <recommendedName>
        <fullName evidence="3">Class I SAM-dependent methyltransferase</fullName>
    </recommendedName>
</protein>
<dbReference type="SUPFAM" id="SSF53335">
    <property type="entry name" value="S-adenosyl-L-methionine-dependent methyltransferases"/>
    <property type="match status" value="1"/>
</dbReference>
<dbReference type="Pfam" id="PF13578">
    <property type="entry name" value="Methyltransf_24"/>
    <property type="match status" value="1"/>
</dbReference>
<organism evidence="1 2">
    <name type="scientific">Methylobacterium organophilum</name>
    <dbReference type="NCBI Taxonomy" id="410"/>
    <lineage>
        <taxon>Bacteria</taxon>
        <taxon>Pseudomonadati</taxon>
        <taxon>Pseudomonadota</taxon>
        <taxon>Alphaproteobacteria</taxon>
        <taxon>Hyphomicrobiales</taxon>
        <taxon>Methylobacteriaceae</taxon>
        <taxon>Methylobacterium</taxon>
    </lineage>
</organism>
<evidence type="ECO:0000313" key="2">
    <source>
        <dbReference type="Proteomes" id="UP001055156"/>
    </source>
</evidence>
<evidence type="ECO:0008006" key="3">
    <source>
        <dbReference type="Google" id="ProtNLM"/>
    </source>
</evidence>
<gene>
    <name evidence="1" type="ORF">LKMONMHP_3898</name>
</gene>
<name>A0ABQ4TCI3_METOR</name>
<comment type="caution">
    <text evidence="1">The sequence shown here is derived from an EMBL/GenBank/DDBJ whole genome shotgun (WGS) entry which is preliminary data.</text>
</comment>
<evidence type="ECO:0000313" key="1">
    <source>
        <dbReference type="EMBL" id="GJE29023.1"/>
    </source>
</evidence>
<sequence>MADAAKTIIRPHAGLPYFELLRDLSKRTGALRYLEVGVRSGDVFTQISCVHAIGVDPLFQLNTNVTANKARVSLYQLPSDVFFQRLNWRRDIGHRIDLAFLDGMHLFEFLLRDFFNTEAICRRDSIIALHDCLPLTEAMADREPEQALERARGSDYVSFWTGDVWKVVAILRKYRPDLAITAADAAPTGLVLITNLDPSSQVLKRNYDAILREFTEMPNTAAAIGRMYADTPVTAAAEALDRLSRRSFAGKPWWKDWLGRG</sequence>
<dbReference type="EMBL" id="BPQV01000013">
    <property type="protein sequence ID" value="GJE29023.1"/>
    <property type="molecule type" value="Genomic_DNA"/>
</dbReference>
<proteinExistence type="predicted"/>
<dbReference type="Proteomes" id="UP001055156">
    <property type="component" value="Unassembled WGS sequence"/>
</dbReference>
<dbReference type="InterPro" id="IPR029063">
    <property type="entry name" value="SAM-dependent_MTases_sf"/>
</dbReference>